<comment type="pathway">
    <text evidence="13">Phospholipid metabolism.</text>
</comment>
<dbReference type="GO" id="GO:0016020">
    <property type="term" value="C:membrane"/>
    <property type="evidence" value="ECO:0007669"/>
    <property type="project" value="UniProtKB-SubCell"/>
</dbReference>
<dbReference type="GO" id="GO:0005783">
    <property type="term" value="C:endoplasmic reticulum"/>
    <property type="evidence" value="ECO:0007669"/>
    <property type="project" value="TreeGrafter"/>
</dbReference>
<evidence type="ECO:0000256" key="2">
    <source>
        <dbReference type="ARBA" id="ARBA00005189"/>
    </source>
</evidence>
<keyword evidence="4" id="KW-0444">Lipid biosynthesis</keyword>
<reference evidence="17" key="1">
    <citation type="submission" date="2019-12" db="UniProtKB">
        <authorList>
            <consortium name="WormBaseParasite"/>
        </authorList>
    </citation>
    <scope>IDENTIFICATION</scope>
</reference>
<keyword evidence="7 14" id="KW-1133">Transmembrane helix</keyword>
<organism evidence="16 17">
    <name type="scientific">Trichuris muris</name>
    <name type="common">Mouse whipworm</name>
    <dbReference type="NCBI Taxonomy" id="70415"/>
    <lineage>
        <taxon>Eukaryota</taxon>
        <taxon>Metazoa</taxon>
        <taxon>Ecdysozoa</taxon>
        <taxon>Nematoda</taxon>
        <taxon>Enoplea</taxon>
        <taxon>Dorylaimia</taxon>
        <taxon>Trichinellida</taxon>
        <taxon>Trichuridae</taxon>
        <taxon>Trichuris</taxon>
    </lineage>
</organism>
<evidence type="ECO:0000256" key="12">
    <source>
        <dbReference type="ARBA" id="ARBA00023315"/>
    </source>
</evidence>
<evidence type="ECO:0000313" key="17">
    <source>
        <dbReference type="WBParaSite" id="TMUE_1000003218.1"/>
    </source>
</evidence>
<evidence type="ECO:0000256" key="1">
    <source>
        <dbReference type="ARBA" id="ARBA00004370"/>
    </source>
</evidence>
<feature type="domain" description="Phospholipid/glycerol acyltransferase" evidence="15">
    <location>
        <begin position="116"/>
        <end position="234"/>
    </location>
</feature>
<dbReference type="SMART" id="SM00563">
    <property type="entry name" value="PlsC"/>
    <property type="match status" value="1"/>
</dbReference>
<keyword evidence="8" id="KW-0443">Lipid metabolism</keyword>
<evidence type="ECO:0000256" key="9">
    <source>
        <dbReference type="ARBA" id="ARBA00023136"/>
    </source>
</evidence>
<dbReference type="PANTHER" id="PTHR23063">
    <property type="entry name" value="PHOSPHOLIPID ACYLTRANSFERASE"/>
    <property type="match status" value="1"/>
</dbReference>
<dbReference type="CDD" id="cd07991">
    <property type="entry name" value="LPLAT_LPCAT1-like"/>
    <property type="match status" value="1"/>
</dbReference>
<dbReference type="GO" id="GO:0042171">
    <property type="term" value="F:lysophosphatidic acid acyltransferase activity"/>
    <property type="evidence" value="ECO:0007669"/>
    <property type="project" value="TreeGrafter"/>
</dbReference>
<evidence type="ECO:0000256" key="10">
    <source>
        <dbReference type="ARBA" id="ARBA00023209"/>
    </source>
</evidence>
<dbReference type="WBParaSite" id="TMUE_1000003218.1">
    <property type="protein sequence ID" value="TMUE_1000003218.1"/>
    <property type="gene ID" value="WBGene00292719"/>
</dbReference>
<keyword evidence="9 14" id="KW-0472">Membrane</keyword>
<evidence type="ECO:0000256" key="13">
    <source>
        <dbReference type="ARBA" id="ARBA00025707"/>
    </source>
</evidence>
<feature type="transmembrane region" description="Helical" evidence="14">
    <location>
        <begin position="85"/>
        <end position="104"/>
    </location>
</feature>
<comment type="pathway">
    <text evidence="2">Lipid metabolism.</text>
</comment>
<dbReference type="GO" id="GO:0008374">
    <property type="term" value="F:O-acyltransferase activity"/>
    <property type="evidence" value="ECO:0007669"/>
    <property type="project" value="InterPro"/>
</dbReference>
<keyword evidence="12" id="KW-0012">Acyltransferase</keyword>
<name>A0A5S6Q7Q6_TRIMR</name>
<accession>A0A5S6Q7Q6</accession>
<evidence type="ECO:0000256" key="7">
    <source>
        <dbReference type="ARBA" id="ARBA00022989"/>
    </source>
</evidence>
<dbReference type="STRING" id="70415.A0A5S6Q7Q6"/>
<evidence type="ECO:0000256" key="8">
    <source>
        <dbReference type="ARBA" id="ARBA00023098"/>
    </source>
</evidence>
<evidence type="ECO:0000256" key="5">
    <source>
        <dbReference type="ARBA" id="ARBA00022679"/>
    </source>
</evidence>
<keyword evidence="11" id="KW-1208">Phospholipid metabolism</keyword>
<sequence length="519" mass="58869">MSTDSTDHLPRKAQWPGNPFENWVKMEPADQIKVAVFSILLAPLRFLFAFLVLALAFLLAIVTVYSMDAYAEAPLTGWRRNAKDIVAWLIVVAHFVIGFGHVKVKGRRASPTEAPILVLAPHCSFFDALPVCWIGAPSVVCKKSLVTAPIIGKLLQLTVPILVDRTSKDSRCSAMQKIRERATTVVNDRKLGIEWPQIAIFPEGTCTNRTQLISFKPGAFAMRMPVQPVCIKWPNKYDVISWTWEGNGVFEQIWLALCQLRLNVEIEFLPVYVPSEAEKNDALLFAGNVRSIMADCLRVPTSDYSYEDAPYLSYSRRPRLNVFRRLSQQLNVSTTAVEDLNLLKLKWTALRNLNELRRCGYAVPIDHFVSYLKLAPIERPPELQRLFNMFDWQCRRRIDLREYLIVSCVGDSGTPSMEYQNYCISIFADGEKQPISEVDFVKVVRLPKQISVAEARLEYSSYIDNFSLRPFNESCGLQNGINGIHEDPANTANQKALPLVRQLCPVLPLTLRRRCVKAC</sequence>
<keyword evidence="6 14" id="KW-0812">Transmembrane</keyword>
<evidence type="ECO:0000259" key="15">
    <source>
        <dbReference type="SMART" id="SM00563"/>
    </source>
</evidence>
<dbReference type="InterPro" id="IPR045252">
    <property type="entry name" value="LPCAT1-like"/>
</dbReference>
<dbReference type="SUPFAM" id="SSF69593">
    <property type="entry name" value="Glycerol-3-phosphate (1)-acyltransferase"/>
    <property type="match status" value="1"/>
</dbReference>
<keyword evidence="10" id="KW-0594">Phospholipid biosynthesis</keyword>
<evidence type="ECO:0000256" key="6">
    <source>
        <dbReference type="ARBA" id="ARBA00022692"/>
    </source>
</evidence>
<comment type="subcellular location">
    <subcellularLocation>
        <location evidence="1">Membrane</location>
    </subcellularLocation>
</comment>
<evidence type="ECO:0000256" key="4">
    <source>
        <dbReference type="ARBA" id="ARBA00022516"/>
    </source>
</evidence>
<dbReference type="AlphaFoldDB" id="A0A5S6Q7Q6"/>
<dbReference type="Proteomes" id="UP000046395">
    <property type="component" value="Unassembled WGS sequence"/>
</dbReference>
<evidence type="ECO:0000256" key="14">
    <source>
        <dbReference type="SAM" id="Phobius"/>
    </source>
</evidence>
<dbReference type="InterPro" id="IPR002123">
    <property type="entry name" value="Plipid/glycerol_acylTrfase"/>
</dbReference>
<keyword evidence="5" id="KW-0808">Transferase</keyword>
<keyword evidence="16" id="KW-1185">Reference proteome</keyword>
<feature type="transmembrane region" description="Helical" evidence="14">
    <location>
        <begin position="46"/>
        <end position="65"/>
    </location>
</feature>
<protein>
    <submittedName>
        <fullName evidence="17">PlsC domain-containing protein</fullName>
    </submittedName>
</protein>
<dbReference type="GO" id="GO:0008654">
    <property type="term" value="P:phospholipid biosynthetic process"/>
    <property type="evidence" value="ECO:0007669"/>
    <property type="project" value="UniProtKB-KW"/>
</dbReference>
<evidence type="ECO:0000256" key="3">
    <source>
        <dbReference type="ARBA" id="ARBA00008655"/>
    </source>
</evidence>
<proteinExistence type="inferred from homology"/>
<dbReference type="PANTHER" id="PTHR23063:SF52">
    <property type="entry name" value="LYSOPHOSPHATIDYLCHOLINE ACYLTRANSFERASE"/>
    <property type="match status" value="1"/>
</dbReference>
<comment type="similarity">
    <text evidence="3">Belongs to the 1-acyl-sn-glycerol-3-phosphate acyltransferase family.</text>
</comment>
<evidence type="ECO:0000313" key="16">
    <source>
        <dbReference type="Proteomes" id="UP000046395"/>
    </source>
</evidence>
<evidence type="ECO:0000256" key="11">
    <source>
        <dbReference type="ARBA" id="ARBA00023264"/>
    </source>
</evidence>
<dbReference type="Pfam" id="PF01553">
    <property type="entry name" value="Acyltransferase"/>
    <property type="match status" value="1"/>
</dbReference>